<dbReference type="SUPFAM" id="SSF52317">
    <property type="entry name" value="Class I glutamine amidotransferase-like"/>
    <property type="match status" value="1"/>
</dbReference>
<evidence type="ECO:0000259" key="1">
    <source>
        <dbReference type="Pfam" id="PF00117"/>
    </source>
</evidence>
<dbReference type="InterPro" id="IPR017926">
    <property type="entry name" value="GATASE"/>
</dbReference>
<accession>A0ABT7QNK2</accession>
<comment type="caution">
    <text evidence="2">The sequence shown here is derived from an EMBL/GenBank/DDBJ whole genome shotgun (WGS) entry which is preliminary data.</text>
</comment>
<reference evidence="2" key="2">
    <citation type="journal article" date="2023" name="Microbiome">
        <title>Synthase-selected sorting approach identifies a beta-lactone synthase in a nudibranch symbiotic bacterium.</title>
        <authorList>
            <person name="Dzunkova M."/>
            <person name="La Clair J.J."/>
            <person name="Tyml T."/>
            <person name="Doud D."/>
            <person name="Schulz F."/>
            <person name="Piquer-Esteban S."/>
            <person name="Porcel Sanchis D."/>
            <person name="Osborn A."/>
            <person name="Robinson D."/>
            <person name="Louie K.B."/>
            <person name="Bowen B.P."/>
            <person name="Bowers R.M."/>
            <person name="Lee J."/>
            <person name="Arnau V."/>
            <person name="Diaz-Villanueva W."/>
            <person name="Stepanauskas R."/>
            <person name="Gosliner T."/>
            <person name="Date S.V."/>
            <person name="Northen T.R."/>
            <person name="Cheng J.F."/>
            <person name="Burkart M.D."/>
            <person name="Woyke T."/>
        </authorList>
    </citation>
    <scope>NUCLEOTIDE SEQUENCE</scope>
    <source>
        <strain evidence="2">Df01</strain>
    </source>
</reference>
<protein>
    <recommendedName>
        <fullName evidence="1">Glutamine amidotransferase domain-containing protein</fullName>
    </recommendedName>
</protein>
<dbReference type="InterPro" id="IPR029062">
    <property type="entry name" value="Class_I_gatase-like"/>
</dbReference>
<dbReference type="InterPro" id="IPR044992">
    <property type="entry name" value="ChyE-like"/>
</dbReference>
<reference evidence="2" key="1">
    <citation type="submission" date="2022-08" db="EMBL/GenBank/DDBJ databases">
        <authorList>
            <person name="Dzunkova M."/>
            <person name="La Clair J."/>
            <person name="Tyml T."/>
            <person name="Doud D."/>
            <person name="Schulz F."/>
            <person name="Piquer S."/>
            <person name="Porcel Sanchis D."/>
            <person name="Osborn A."/>
            <person name="Robinson D."/>
            <person name="Louie K.B."/>
            <person name="Bowen B.P."/>
            <person name="Bowers R."/>
            <person name="Lee J."/>
            <person name="Arnau Llombart V."/>
            <person name="Diaz Villanueva W."/>
            <person name="Gosliner T."/>
            <person name="Northen T."/>
            <person name="Cheng J.-F."/>
            <person name="Burkart M.D."/>
            <person name="Woyke T."/>
        </authorList>
    </citation>
    <scope>NUCLEOTIDE SEQUENCE</scope>
    <source>
        <strain evidence="2">Df01</strain>
    </source>
</reference>
<dbReference type="EMBL" id="JANQAO010000005">
    <property type="protein sequence ID" value="MDM5148216.1"/>
    <property type="molecule type" value="Genomic_DNA"/>
</dbReference>
<name>A0ABT7QNK2_9GAMM</name>
<dbReference type="Proteomes" id="UP001168167">
    <property type="component" value="Unassembled WGS sequence"/>
</dbReference>
<proteinExistence type="predicted"/>
<evidence type="ECO:0000313" key="3">
    <source>
        <dbReference type="Proteomes" id="UP001168167"/>
    </source>
</evidence>
<organism evidence="2 3">
    <name type="scientific">Candidatus Doriopsillibacter californiensis</name>
    <dbReference type="NCBI Taxonomy" id="2970740"/>
    <lineage>
        <taxon>Bacteria</taxon>
        <taxon>Pseudomonadati</taxon>
        <taxon>Pseudomonadota</taxon>
        <taxon>Gammaproteobacteria</taxon>
        <taxon>Candidatus Tethybacterales</taxon>
        <taxon>Candidatus Persebacteraceae</taxon>
        <taxon>Candidatus Doriopsillibacter</taxon>
    </lineage>
</organism>
<feature type="domain" description="Glutamine amidotransferase" evidence="1">
    <location>
        <begin position="53"/>
        <end position="185"/>
    </location>
</feature>
<gene>
    <name evidence="2" type="ORF">NQX30_07580</name>
</gene>
<dbReference type="CDD" id="cd01741">
    <property type="entry name" value="GATase1_1"/>
    <property type="match status" value="1"/>
</dbReference>
<sequence length="243" mass="27242">MKIGILLADDLRDTLVPRFGGYSPMFQEMLHGNDYDWQVFDVRAGEYPATVGQCDGYFITGSRHGVGDNLPWVAPLLEFIRRLHNARQPLVGICFGHQAVAQALGGKVSPSNKGWGVGLHTWQIHADAPWMRPLPPTINLLCSHQDQIVTLPPIARRLAGSDFCPEALFCIDEHIFCTQGHPEFSADFLCALWDIKRAHEPDLLPPHLWQQIAESKIVANDNALFANWLAAFFSRSHVKNLRT</sequence>
<dbReference type="PANTHER" id="PTHR42695:SF5">
    <property type="entry name" value="GLUTAMINE AMIDOTRANSFERASE YLR126C-RELATED"/>
    <property type="match status" value="1"/>
</dbReference>
<dbReference type="PANTHER" id="PTHR42695">
    <property type="entry name" value="GLUTAMINE AMIDOTRANSFERASE YLR126C-RELATED"/>
    <property type="match status" value="1"/>
</dbReference>
<keyword evidence="3" id="KW-1185">Reference proteome</keyword>
<evidence type="ECO:0000313" key="2">
    <source>
        <dbReference type="EMBL" id="MDM5148216.1"/>
    </source>
</evidence>
<dbReference type="Pfam" id="PF00117">
    <property type="entry name" value="GATase"/>
    <property type="match status" value="1"/>
</dbReference>
<dbReference type="PROSITE" id="PS51273">
    <property type="entry name" value="GATASE_TYPE_1"/>
    <property type="match status" value="1"/>
</dbReference>
<dbReference type="Gene3D" id="3.40.50.880">
    <property type="match status" value="1"/>
</dbReference>